<sequence length="66" mass="8037">MLVWIVLMFVCRLKKIWKLLLYWKKLKLTPIKWAFLNVPMFLLSQSCQCSGFSRCSILQIWLYRPL</sequence>
<organism evidence="1">
    <name type="scientific">gut metagenome</name>
    <dbReference type="NCBI Taxonomy" id="749906"/>
    <lineage>
        <taxon>unclassified sequences</taxon>
        <taxon>metagenomes</taxon>
        <taxon>organismal metagenomes</taxon>
    </lineage>
</organism>
<gene>
    <name evidence="1" type="ORF">EVA_06375</name>
</gene>
<reference evidence="1" key="1">
    <citation type="journal article" date="2012" name="PLoS ONE">
        <title>Gene sets for utilization of primary and secondary nutrition supplies in the distal gut of endangered iberian lynx.</title>
        <authorList>
            <person name="Alcaide M."/>
            <person name="Messina E."/>
            <person name="Richter M."/>
            <person name="Bargiela R."/>
            <person name="Peplies J."/>
            <person name="Huws S.A."/>
            <person name="Newbold C.J."/>
            <person name="Golyshin P.N."/>
            <person name="Simon M.A."/>
            <person name="Lopez G."/>
            <person name="Yakimov M.M."/>
            <person name="Ferrer M."/>
        </authorList>
    </citation>
    <scope>NUCLEOTIDE SEQUENCE</scope>
</reference>
<name>J9GF38_9ZZZZ</name>
<accession>J9GF38</accession>
<evidence type="ECO:0000313" key="1">
    <source>
        <dbReference type="EMBL" id="EJX05519.1"/>
    </source>
</evidence>
<dbReference type="AlphaFoldDB" id="J9GF38"/>
<proteinExistence type="predicted"/>
<dbReference type="EMBL" id="AMCI01001441">
    <property type="protein sequence ID" value="EJX05519.1"/>
    <property type="molecule type" value="Genomic_DNA"/>
</dbReference>
<protein>
    <submittedName>
        <fullName evidence="1">Uncharacterized protein</fullName>
    </submittedName>
</protein>
<comment type="caution">
    <text evidence="1">The sequence shown here is derived from an EMBL/GenBank/DDBJ whole genome shotgun (WGS) entry which is preliminary data.</text>
</comment>